<feature type="compositionally biased region" description="Polar residues" evidence="2">
    <location>
        <begin position="131"/>
        <end position="145"/>
    </location>
</feature>
<dbReference type="GO" id="GO:0090063">
    <property type="term" value="P:positive regulation of microtubule nucleation"/>
    <property type="evidence" value="ECO:0007669"/>
    <property type="project" value="TreeGrafter"/>
</dbReference>
<feature type="coiled-coil region" evidence="1">
    <location>
        <begin position="611"/>
        <end position="656"/>
    </location>
</feature>
<dbReference type="GO" id="GO:1903358">
    <property type="term" value="P:regulation of Golgi organization"/>
    <property type="evidence" value="ECO:0007669"/>
    <property type="project" value="TreeGrafter"/>
</dbReference>
<sequence length="891" mass="100662">MYLSQARRRKSEVESEIPGHANKLDSQRGLFLLQNALQQGQLQHYTMNWALSPALVKLHEWAGFQMGGERKVYACRWTRDVTEVTGNSTNGNYLILLNALNPDRPTMSLNEFCRVCGSALKGNQRRWIFGKQQSSGTKTSPGNRSHTGKGGREWGSCASLNSPSTASSSSPNSRMDLLAILTHVLRREIPRKDGRGEFLCGKCVSVLERVFKFDTVIARVRTLSLEKLQRLASEKEKMCSWMSGIYTRRHFNSRKSNTSVGDRMSDVDSSDGYQAMLRENMELSEYEWWSEKWDACPYYRKTGKCCQKGKNCEGCNALRVSDSDYESVCGVPRRLANSTHLQNFSTSPFASSRDKSRSMPLDWLNRSYSSSKNSRKCSSTLSQSLSCDTPGPTSRSNSILSLDFEGFPDPFDWPVGDSDMTSPVLMEVLRKIREIEYRPVQSPPRSKIPVRDRAGEGRGGTPGRQERGGGGGLQRALSFGESLDGENEEDILTELRDEYLPLNRGKLVERQKLHTAVRQLRGQLEQAQAQIRTLQEQLENGATHPVGASKTPVLPSLISKEWHESQAEAVLIDSLGDRLHSTERIAQECIAVLQRLSLGASSPAELRDSLIEKLQERLKQRDKAIERAAEAKFSELKAMEREVQSLRQTAREKDRDLARLATVLQSNEDTIHALRWELSQREGALRERQSLLEREREAWTHRNTLQTGLLAEREALLSTLQGALESSQRDVQALSESVIGQGLEGAGAAAQLANQLQEKEAMLGQVLREQKEQSDAHWQEVKQLLTALESRENIIQEQSAQHSQALSQSSLELCEAQRELRERERERARKESGAALEREREERGLRSMLEQRDRLIQQVLADAEQKDGLLFELQQQIGEHYDFRTGMKQTL</sequence>
<dbReference type="InterPro" id="IPR052593">
    <property type="entry name" value="MT-associated_AKAP9-binding"/>
</dbReference>
<dbReference type="Pfam" id="PF18615">
    <property type="entry name" value="SMYLE_N"/>
    <property type="match status" value="1"/>
</dbReference>
<dbReference type="GO" id="GO:0005794">
    <property type="term" value="C:Golgi apparatus"/>
    <property type="evidence" value="ECO:0007669"/>
    <property type="project" value="TreeGrafter"/>
</dbReference>
<protein>
    <recommendedName>
        <fullName evidence="7">Short myomegalin-like EB1 binding protein N-terminal domain-containing protein</fullName>
    </recommendedName>
</protein>
<evidence type="ECO:0000259" key="4">
    <source>
        <dbReference type="Pfam" id="PF18615"/>
    </source>
</evidence>
<dbReference type="GO" id="GO:0060090">
    <property type="term" value="F:molecular adaptor activity"/>
    <property type="evidence" value="ECO:0007669"/>
    <property type="project" value="TreeGrafter"/>
</dbReference>
<gene>
    <name evidence="5" type="ORF">AOXY_G32058</name>
</gene>
<dbReference type="GO" id="GO:0005813">
    <property type="term" value="C:centrosome"/>
    <property type="evidence" value="ECO:0007669"/>
    <property type="project" value="TreeGrafter"/>
</dbReference>
<name>A0AAD8CJS4_ACIOX</name>
<feature type="coiled-coil region" evidence="1">
    <location>
        <begin position="510"/>
        <end position="544"/>
    </location>
</feature>
<reference evidence="5" key="1">
    <citation type="submission" date="2022-02" db="EMBL/GenBank/DDBJ databases">
        <title>Atlantic sturgeon de novo genome assembly.</title>
        <authorList>
            <person name="Stock M."/>
            <person name="Klopp C."/>
            <person name="Guiguen Y."/>
            <person name="Cabau C."/>
            <person name="Parinello H."/>
            <person name="Santidrian Yebra-Pimentel E."/>
            <person name="Kuhl H."/>
            <person name="Dirks R.P."/>
            <person name="Guessner J."/>
            <person name="Wuertz S."/>
            <person name="Du K."/>
            <person name="Schartl M."/>
        </authorList>
    </citation>
    <scope>NUCLEOTIDE SEQUENCE</scope>
    <source>
        <strain evidence="5">STURGEONOMICS-FGT-2020</strain>
        <tissue evidence="5">Whole blood</tissue>
    </source>
</reference>
<dbReference type="AlphaFoldDB" id="A0AAD8CJS4"/>
<dbReference type="PANTHER" id="PTHR46501:SF6">
    <property type="entry name" value="SI:CH73-95L15.5"/>
    <property type="match status" value="1"/>
</dbReference>
<keyword evidence="1" id="KW-0175">Coiled coil</keyword>
<dbReference type="InterPro" id="IPR040947">
    <property type="entry name" value="SMYLE_N"/>
</dbReference>
<feature type="region of interest" description="Disordered" evidence="2">
    <location>
        <begin position="440"/>
        <end position="474"/>
    </location>
</feature>
<evidence type="ECO:0000313" key="5">
    <source>
        <dbReference type="EMBL" id="KAK1151746.1"/>
    </source>
</evidence>
<dbReference type="EMBL" id="JAGXEW010000050">
    <property type="protein sequence ID" value="KAK1151746.1"/>
    <property type="molecule type" value="Genomic_DNA"/>
</dbReference>
<dbReference type="GO" id="GO:0007098">
    <property type="term" value="P:centrosome cycle"/>
    <property type="evidence" value="ECO:0007669"/>
    <property type="project" value="TreeGrafter"/>
</dbReference>
<comment type="caution">
    <text evidence="5">The sequence shown here is derived from an EMBL/GenBank/DDBJ whole genome shotgun (WGS) entry which is preliminary data.</text>
</comment>
<evidence type="ECO:0000256" key="2">
    <source>
        <dbReference type="SAM" id="MobiDB-lite"/>
    </source>
</evidence>
<evidence type="ECO:0000313" key="6">
    <source>
        <dbReference type="Proteomes" id="UP001230051"/>
    </source>
</evidence>
<feature type="domain" description="ZAD" evidence="3">
    <location>
        <begin position="113"/>
        <end position="222"/>
    </location>
</feature>
<dbReference type="InterPro" id="IPR012934">
    <property type="entry name" value="Znf_AD"/>
</dbReference>
<dbReference type="Proteomes" id="UP001230051">
    <property type="component" value="Unassembled WGS sequence"/>
</dbReference>
<proteinExistence type="predicted"/>
<keyword evidence="6" id="KW-1185">Reference proteome</keyword>
<evidence type="ECO:0000256" key="1">
    <source>
        <dbReference type="SAM" id="Coils"/>
    </source>
</evidence>
<dbReference type="GO" id="GO:0008270">
    <property type="term" value="F:zinc ion binding"/>
    <property type="evidence" value="ECO:0007669"/>
    <property type="project" value="InterPro"/>
</dbReference>
<evidence type="ECO:0000259" key="3">
    <source>
        <dbReference type="Pfam" id="PF07776"/>
    </source>
</evidence>
<dbReference type="PANTHER" id="PTHR46501">
    <property type="entry name" value="MYOMEGALIN"/>
    <property type="match status" value="1"/>
</dbReference>
<feature type="domain" description="Short myomegalin-like EB1 binding protein N-terminal" evidence="4">
    <location>
        <begin position="272"/>
        <end position="453"/>
    </location>
</feature>
<dbReference type="Pfam" id="PF07776">
    <property type="entry name" value="zf-AD"/>
    <property type="match status" value="1"/>
</dbReference>
<feature type="compositionally biased region" description="Low complexity" evidence="2">
    <location>
        <begin position="156"/>
        <end position="172"/>
    </location>
</feature>
<feature type="region of interest" description="Disordered" evidence="2">
    <location>
        <begin position="131"/>
        <end position="172"/>
    </location>
</feature>
<feature type="compositionally biased region" description="Gly residues" evidence="2">
    <location>
        <begin position="457"/>
        <end position="473"/>
    </location>
</feature>
<accession>A0AAD8CJS4</accession>
<evidence type="ECO:0008006" key="7">
    <source>
        <dbReference type="Google" id="ProtNLM"/>
    </source>
</evidence>
<feature type="coiled-coil region" evidence="1">
    <location>
        <begin position="811"/>
        <end position="858"/>
    </location>
</feature>
<organism evidence="5 6">
    <name type="scientific">Acipenser oxyrinchus oxyrinchus</name>
    <dbReference type="NCBI Taxonomy" id="40147"/>
    <lineage>
        <taxon>Eukaryota</taxon>
        <taxon>Metazoa</taxon>
        <taxon>Chordata</taxon>
        <taxon>Craniata</taxon>
        <taxon>Vertebrata</taxon>
        <taxon>Euteleostomi</taxon>
        <taxon>Actinopterygii</taxon>
        <taxon>Chondrostei</taxon>
        <taxon>Acipenseriformes</taxon>
        <taxon>Acipenseridae</taxon>
        <taxon>Acipenser</taxon>
    </lineage>
</organism>
<dbReference type="GO" id="GO:0005634">
    <property type="term" value="C:nucleus"/>
    <property type="evidence" value="ECO:0007669"/>
    <property type="project" value="InterPro"/>
</dbReference>